<feature type="region of interest" description="Disordered" evidence="2">
    <location>
        <begin position="729"/>
        <end position="755"/>
    </location>
</feature>
<feature type="compositionally biased region" description="Basic and acidic residues" evidence="2">
    <location>
        <begin position="169"/>
        <end position="195"/>
    </location>
</feature>
<evidence type="ECO:0000256" key="1">
    <source>
        <dbReference type="ARBA" id="ARBA00023054"/>
    </source>
</evidence>
<reference evidence="4 5" key="1">
    <citation type="submission" date="2024-05" db="EMBL/GenBank/DDBJ databases">
        <title>Long read based assembly of the Candida bracarensis genome reveals expanded adhesin content.</title>
        <authorList>
            <person name="Marcet-Houben M."/>
            <person name="Ksiezopolska E."/>
            <person name="Gabaldon T."/>
        </authorList>
    </citation>
    <scope>NUCLEOTIDE SEQUENCE [LARGE SCALE GENOMIC DNA]</scope>
    <source>
        <strain evidence="4 5">CBM6</strain>
    </source>
</reference>
<feature type="region of interest" description="Disordered" evidence="2">
    <location>
        <begin position="127"/>
        <end position="236"/>
    </location>
</feature>
<dbReference type="Pfam" id="PF03915">
    <property type="entry name" value="AIP3"/>
    <property type="match status" value="1"/>
</dbReference>
<proteinExistence type="predicted"/>
<dbReference type="Pfam" id="PF23153">
    <property type="entry name" value="Aip3p_Bud6_N"/>
    <property type="match status" value="1"/>
</dbReference>
<feature type="compositionally biased region" description="Basic and acidic residues" evidence="2">
    <location>
        <begin position="729"/>
        <end position="745"/>
    </location>
</feature>
<feature type="compositionally biased region" description="Polar residues" evidence="2">
    <location>
        <begin position="271"/>
        <end position="293"/>
    </location>
</feature>
<dbReference type="EMBL" id="JBEVYD010000005">
    <property type="protein sequence ID" value="KAL3232613.1"/>
    <property type="molecule type" value="Genomic_DNA"/>
</dbReference>
<evidence type="ECO:0000259" key="3">
    <source>
        <dbReference type="SMART" id="SM00806"/>
    </source>
</evidence>
<dbReference type="Proteomes" id="UP001623330">
    <property type="component" value="Unassembled WGS sequence"/>
</dbReference>
<feature type="compositionally biased region" description="Polar residues" evidence="2">
    <location>
        <begin position="313"/>
        <end position="322"/>
    </location>
</feature>
<name>A0ABR4NVA0_9SACH</name>
<feature type="domain" description="Actin interacting protein 3 C-terminal" evidence="3">
    <location>
        <begin position="339"/>
        <end position="742"/>
    </location>
</feature>
<evidence type="ECO:0000313" key="5">
    <source>
        <dbReference type="Proteomes" id="UP001623330"/>
    </source>
</evidence>
<organism evidence="4 5">
    <name type="scientific">Nakaseomyces bracarensis</name>
    <dbReference type="NCBI Taxonomy" id="273131"/>
    <lineage>
        <taxon>Eukaryota</taxon>
        <taxon>Fungi</taxon>
        <taxon>Dikarya</taxon>
        <taxon>Ascomycota</taxon>
        <taxon>Saccharomycotina</taxon>
        <taxon>Saccharomycetes</taxon>
        <taxon>Saccharomycetales</taxon>
        <taxon>Saccharomycetaceae</taxon>
        <taxon>Nakaseomyces</taxon>
    </lineage>
</organism>
<protein>
    <submittedName>
        <fullName evidence="4">Bud site selection protein 6</fullName>
    </submittedName>
</protein>
<keyword evidence="5" id="KW-1185">Reference proteome</keyword>
<dbReference type="Gene3D" id="1.20.58.1540">
    <property type="entry name" value="Actin interacting protein 3, C-terminal domain"/>
    <property type="match status" value="1"/>
</dbReference>
<feature type="region of interest" description="Disordered" evidence="2">
    <location>
        <begin position="271"/>
        <end position="299"/>
    </location>
</feature>
<keyword evidence="1" id="KW-0175">Coiled coil</keyword>
<dbReference type="InterPro" id="IPR005613">
    <property type="entry name" value="AIP3_C"/>
</dbReference>
<dbReference type="PANTHER" id="PTHR22741">
    <property type="entry name" value="P140CAP/SNIP-RELATED"/>
    <property type="match status" value="1"/>
</dbReference>
<dbReference type="InterPro" id="IPR022782">
    <property type="entry name" value="AIP3-like_C"/>
</dbReference>
<comment type="caution">
    <text evidence="4">The sequence shown here is derived from an EMBL/GenBank/DDBJ whole genome shotgun (WGS) entry which is preliminary data.</text>
</comment>
<dbReference type="InterPro" id="IPR051825">
    <property type="entry name" value="SRCIN1"/>
</dbReference>
<feature type="region of interest" description="Disordered" evidence="2">
    <location>
        <begin position="313"/>
        <end position="332"/>
    </location>
</feature>
<dbReference type="InterPro" id="IPR056279">
    <property type="entry name" value="Aip3p_Bud6_N"/>
</dbReference>
<accession>A0ABR4NVA0</accession>
<gene>
    <name evidence="4" type="ORF">RNJ44_04529</name>
</gene>
<feature type="compositionally biased region" description="Polar residues" evidence="2">
    <location>
        <begin position="143"/>
        <end position="162"/>
    </location>
</feature>
<evidence type="ECO:0000256" key="2">
    <source>
        <dbReference type="SAM" id="MobiDB-lite"/>
    </source>
</evidence>
<dbReference type="SMART" id="SM00806">
    <property type="entry name" value="AIP3"/>
    <property type="match status" value="1"/>
</dbReference>
<evidence type="ECO:0000313" key="4">
    <source>
        <dbReference type="EMBL" id="KAL3232613.1"/>
    </source>
</evidence>
<sequence length="755" mass="85084">MPEDGRRKSAHASIETTVTKLLMSTKQLLQTLTQWSRGSVSARVVSDAYVQLGNDFKVVSKFFSHAKVDISDLGDVPMALRKVLEVALREPPSDETLNKYLPRIREIIVTLLDKLKVKQALLKSMKQENRTSGVKSPIHKKQPSITSAISLDSERSASTSRVASMVSDLHTKPVDIPKLPTEDSNKGQTDVKIDVTDSTTEVEDDTSNQRSLSSEETKEQGDALSQLKKGTNLQRRASKRYSAYHMAKLTNQSTTEAATAAALASTGITDTLNKPESGSSNRISSVQVSQQQDEGNEIPRVPSRMFYEDANDSIDNSTLTTDNHTRADDNGNGGEAVLFLSLNGKMKKCSTTLPISMTGLRLLFVERFAYSPGGDAFPDVYIQDPLHKVFYELDEHDLHVVKDGSIIELRIPSRKDNYPSINNAQILDTLKEELEKNQQVMLDKIIDIQSNISQVPVPLQEKKVSSNMVNESALREVQHELAIVRQVYRSNKNALENSVKAILEKVEKFKTMTFSANSSSNRLYMEKSQTELGEVSDNLLSKVDDLQDLIEIIRKDVADRGAQPAKKKLDSVEKELDLAKGELSKLESYINTEKPHWKKIWEAELDKVCEEQQFLTLQEDLIEDLKEDLNKAMETFELIHQCCREQEKNPSKPKRNPVLPILKPGTFNQVREQMLMAVQSLNPDYESRAEAIERAEKLWVKEREFRDEDEFRDELGNFVESSSLKKSGGVEEIERRRKEKDEENLRANFGGGLPL</sequence>
<dbReference type="PANTHER" id="PTHR22741:SF10">
    <property type="entry name" value="COILED-COIL DOMAIN-CONTAINING PROTEIN CG32809"/>
    <property type="match status" value="1"/>
</dbReference>